<organism evidence="13 14">
    <name type="scientific">Candidatus Falkowbacteria bacterium CG02_land_8_20_14_3_00_36_14</name>
    <dbReference type="NCBI Taxonomy" id="1974560"/>
    <lineage>
        <taxon>Bacteria</taxon>
        <taxon>Candidatus Falkowiibacteriota</taxon>
    </lineage>
</organism>
<evidence type="ECO:0000256" key="8">
    <source>
        <dbReference type="ARBA" id="ARBA00023065"/>
    </source>
</evidence>
<evidence type="ECO:0000256" key="2">
    <source>
        <dbReference type="ARBA" id="ARBA00006810"/>
    </source>
</evidence>
<comment type="similarity">
    <text evidence="2 11 12">Belongs to the ATPase A chain family.</text>
</comment>
<gene>
    <name evidence="11 13" type="primary">atpB</name>
    <name evidence="13" type="ORF">COS18_04185</name>
</gene>
<dbReference type="InterPro" id="IPR000568">
    <property type="entry name" value="ATP_synth_F0_asu"/>
</dbReference>
<name>A0A2M7DLS0_9BACT</name>
<dbReference type="PROSITE" id="PS00449">
    <property type="entry name" value="ATPASE_A"/>
    <property type="match status" value="1"/>
</dbReference>
<dbReference type="GO" id="GO:0042777">
    <property type="term" value="P:proton motive force-driven plasma membrane ATP synthesis"/>
    <property type="evidence" value="ECO:0007669"/>
    <property type="project" value="TreeGrafter"/>
</dbReference>
<dbReference type="PANTHER" id="PTHR42823:SF3">
    <property type="entry name" value="ATP SYNTHASE SUBUNIT A, CHLOROPLASTIC"/>
    <property type="match status" value="1"/>
</dbReference>
<protein>
    <recommendedName>
        <fullName evidence="11 12">ATP synthase subunit a</fullName>
    </recommendedName>
    <alternativeName>
        <fullName evidence="11">ATP synthase F0 sector subunit a</fullName>
    </alternativeName>
    <alternativeName>
        <fullName evidence="11">F-ATPase subunit 6</fullName>
    </alternativeName>
</protein>
<evidence type="ECO:0000256" key="1">
    <source>
        <dbReference type="ARBA" id="ARBA00004141"/>
    </source>
</evidence>
<sequence length="293" mass="32709">MFLKKWLIFMSDFNDNSLGHNGLTTAVLQPEPTLYAETIFHIGKMPVTNSLINSWLVVLVVIIVILFIKNRIKMVPKGAQNFIEIIIESLFNIFDSVTASREKTMKFFPIIFSFFIFILLSNWSGLIPGVGSVGLVIAENGKKIFVPYFRGGTADLNTTLALAVIGVIISHIFSIFTVGAYRYLNKFINIKALLEIPKKILKDPTILLVNPIKFFAGLLEIIGEMAKLASLSFRLFGNIFAGEVLLASMSAILLFGLPIPFMFLEILVGFIQALIFSMLVLTYIIMMTSAEEH</sequence>
<dbReference type="HAMAP" id="MF_01393">
    <property type="entry name" value="ATP_synth_a_bact"/>
    <property type="match status" value="1"/>
</dbReference>
<evidence type="ECO:0000256" key="9">
    <source>
        <dbReference type="ARBA" id="ARBA00023136"/>
    </source>
</evidence>
<dbReference type="EMBL" id="PETS01000106">
    <property type="protein sequence ID" value="PIV50736.1"/>
    <property type="molecule type" value="Genomic_DNA"/>
</dbReference>
<evidence type="ECO:0000256" key="10">
    <source>
        <dbReference type="ARBA" id="ARBA00023310"/>
    </source>
</evidence>
<reference evidence="14" key="1">
    <citation type="submission" date="2017-09" db="EMBL/GenBank/DDBJ databases">
        <title>Depth-based differentiation of microbial function through sediment-hosted aquifers and enrichment of novel symbionts in the deep terrestrial subsurface.</title>
        <authorList>
            <person name="Probst A.J."/>
            <person name="Ladd B."/>
            <person name="Jarett J.K."/>
            <person name="Geller-Mcgrath D.E."/>
            <person name="Sieber C.M.K."/>
            <person name="Emerson J.B."/>
            <person name="Anantharaman K."/>
            <person name="Thomas B.C."/>
            <person name="Malmstrom R."/>
            <person name="Stieglmeier M."/>
            <person name="Klingl A."/>
            <person name="Woyke T."/>
            <person name="Ryan C.M."/>
            <person name="Banfield J.F."/>
        </authorList>
    </citation>
    <scope>NUCLEOTIDE SEQUENCE [LARGE SCALE GENOMIC DNA]</scope>
</reference>
<dbReference type="GO" id="GO:0046933">
    <property type="term" value="F:proton-transporting ATP synthase activity, rotational mechanism"/>
    <property type="evidence" value="ECO:0007669"/>
    <property type="project" value="UniProtKB-UniRule"/>
</dbReference>
<keyword evidence="8 11" id="KW-0406">Ion transport</keyword>
<dbReference type="InterPro" id="IPR023011">
    <property type="entry name" value="ATP_synth_F0_asu_AS"/>
</dbReference>
<comment type="caution">
    <text evidence="13">The sequence shown here is derived from an EMBL/GenBank/DDBJ whole genome shotgun (WGS) entry which is preliminary data.</text>
</comment>
<dbReference type="GO" id="GO:0045259">
    <property type="term" value="C:proton-transporting ATP synthase complex"/>
    <property type="evidence" value="ECO:0007669"/>
    <property type="project" value="UniProtKB-KW"/>
</dbReference>
<evidence type="ECO:0000256" key="7">
    <source>
        <dbReference type="ARBA" id="ARBA00022989"/>
    </source>
</evidence>
<dbReference type="AlphaFoldDB" id="A0A2M7DLS0"/>
<dbReference type="GO" id="GO:0005886">
    <property type="term" value="C:plasma membrane"/>
    <property type="evidence" value="ECO:0007669"/>
    <property type="project" value="UniProtKB-SubCell"/>
</dbReference>
<keyword evidence="6 11" id="KW-0375">Hydrogen ion transport</keyword>
<keyword evidence="10 11" id="KW-0066">ATP synthesis</keyword>
<dbReference type="Gene3D" id="1.20.120.220">
    <property type="entry name" value="ATP synthase, F0 complex, subunit A"/>
    <property type="match status" value="1"/>
</dbReference>
<accession>A0A2M7DLS0</accession>
<evidence type="ECO:0000313" key="14">
    <source>
        <dbReference type="Proteomes" id="UP000228896"/>
    </source>
</evidence>
<evidence type="ECO:0000256" key="12">
    <source>
        <dbReference type="RuleBase" id="RU000483"/>
    </source>
</evidence>
<keyword evidence="4 11" id="KW-0138">CF(0)</keyword>
<keyword evidence="11" id="KW-1003">Cell membrane</keyword>
<dbReference type="SUPFAM" id="SSF81336">
    <property type="entry name" value="F1F0 ATP synthase subunit A"/>
    <property type="match status" value="1"/>
</dbReference>
<dbReference type="Proteomes" id="UP000228896">
    <property type="component" value="Unassembled WGS sequence"/>
</dbReference>
<feature type="transmembrane region" description="Helical" evidence="11">
    <location>
        <begin position="235"/>
        <end position="255"/>
    </location>
</feature>
<comment type="subcellular location">
    <subcellularLocation>
        <location evidence="11 12">Cell membrane</location>
        <topology evidence="11 12">Multi-pass membrane protein</topology>
    </subcellularLocation>
    <subcellularLocation>
        <location evidence="1">Membrane</location>
        <topology evidence="1">Multi-pass membrane protein</topology>
    </subcellularLocation>
</comment>
<evidence type="ECO:0000313" key="13">
    <source>
        <dbReference type="EMBL" id="PIV50736.1"/>
    </source>
</evidence>
<keyword evidence="9 11" id="KW-0472">Membrane</keyword>
<evidence type="ECO:0000256" key="3">
    <source>
        <dbReference type="ARBA" id="ARBA00022448"/>
    </source>
</evidence>
<evidence type="ECO:0000256" key="5">
    <source>
        <dbReference type="ARBA" id="ARBA00022692"/>
    </source>
</evidence>
<feature type="transmembrane region" description="Helical" evidence="11">
    <location>
        <begin position="158"/>
        <end position="184"/>
    </location>
</feature>
<keyword evidence="5 11" id="KW-0812">Transmembrane</keyword>
<dbReference type="CDD" id="cd00310">
    <property type="entry name" value="ATP-synt_Fo_a_6"/>
    <property type="match status" value="1"/>
</dbReference>
<feature type="transmembrane region" description="Helical" evidence="11">
    <location>
        <begin position="110"/>
        <end position="138"/>
    </location>
</feature>
<dbReference type="PRINTS" id="PR00123">
    <property type="entry name" value="ATPASEA"/>
</dbReference>
<evidence type="ECO:0000256" key="11">
    <source>
        <dbReference type="HAMAP-Rule" id="MF_01393"/>
    </source>
</evidence>
<feature type="transmembrane region" description="Helical" evidence="11">
    <location>
        <begin position="50"/>
        <end position="68"/>
    </location>
</feature>
<dbReference type="Pfam" id="PF00119">
    <property type="entry name" value="ATP-synt_A"/>
    <property type="match status" value="1"/>
</dbReference>
<comment type="function">
    <text evidence="11 12">Key component of the proton channel; it plays a direct role in the translocation of protons across the membrane.</text>
</comment>
<evidence type="ECO:0000256" key="4">
    <source>
        <dbReference type="ARBA" id="ARBA00022547"/>
    </source>
</evidence>
<keyword evidence="7 11" id="KW-1133">Transmembrane helix</keyword>
<feature type="transmembrane region" description="Helical" evidence="11">
    <location>
        <begin position="262"/>
        <end position="286"/>
    </location>
</feature>
<evidence type="ECO:0000256" key="6">
    <source>
        <dbReference type="ARBA" id="ARBA00022781"/>
    </source>
</evidence>
<keyword evidence="3 11" id="KW-0813">Transport</keyword>
<proteinExistence type="inferred from homology"/>
<dbReference type="InterPro" id="IPR035908">
    <property type="entry name" value="F0_ATP_A_sf"/>
</dbReference>
<dbReference type="NCBIfam" id="TIGR01131">
    <property type="entry name" value="ATP_synt_6_or_A"/>
    <property type="match status" value="1"/>
</dbReference>
<dbReference type="InterPro" id="IPR045082">
    <property type="entry name" value="ATP_syn_F0_a_bact/chloroplast"/>
</dbReference>
<dbReference type="PANTHER" id="PTHR42823">
    <property type="entry name" value="ATP SYNTHASE SUBUNIT A, CHLOROPLASTIC"/>
    <property type="match status" value="1"/>
</dbReference>